<feature type="domain" description="HTH asnC-type" evidence="4">
    <location>
        <begin position="1"/>
        <end position="62"/>
    </location>
</feature>
<dbReference type="PRINTS" id="PR00033">
    <property type="entry name" value="HTHASNC"/>
</dbReference>
<dbReference type="GO" id="GO:0043200">
    <property type="term" value="P:response to amino acid"/>
    <property type="evidence" value="ECO:0007669"/>
    <property type="project" value="TreeGrafter"/>
</dbReference>
<dbReference type="GO" id="GO:0043565">
    <property type="term" value="F:sequence-specific DNA binding"/>
    <property type="evidence" value="ECO:0007669"/>
    <property type="project" value="InterPro"/>
</dbReference>
<dbReference type="AlphaFoldDB" id="A0A2N5XNA7"/>
<dbReference type="GO" id="GO:0005829">
    <property type="term" value="C:cytosol"/>
    <property type="evidence" value="ECO:0007669"/>
    <property type="project" value="TreeGrafter"/>
</dbReference>
<reference evidence="5 6" key="1">
    <citation type="submission" date="2018-01" db="EMBL/GenBank/DDBJ databases">
        <title>The draft genome sequence of Cohaesibacter sp. H1304.</title>
        <authorList>
            <person name="Wang N.-N."/>
            <person name="Du Z.-J."/>
        </authorList>
    </citation>
    <scope>NUCLEOTIDE SEQUENCE [LARGE SCALE GENOMIC DNA]</scope>
    <source>
        <strain evidence="5 6">H1304</strain>
    </source>
</reference>
<accession>A0A2N5XNA7</accession>
<evidence type="ECO:0000256" key="1">
    <source>
        <dbReference type="ARBA" id="ARBA00023015"/>
    </source>
</evidence>
<dbReference type="OrthoDB" id="9812082at2"/>
<keyword evidence="2" id="KW-0238">DNA-binding</keyword>
<sequence length="156" mass="17010">MDMFDLKILDALQQDGRLTSQELATKVGLSASQCARRRALLEQSGVISGYHARLSRAAVGLELIVFMEITLDSHSVGAADRLLALMQAMPEVTEAYSMTGSTDYHVKLVVPDLKTLSHVINNKLLPHEGVSHLKSSIVLDRLKETGTLSLSHLCKA</sequence>
<dbReference type="SMART" id="SM00344">
    <property type="entry name" value="HTH_ASNC"/>
    <property type="match status" value="1"/>
</dbReference>
<evidence type="ECO:0000313" key="6">
    <source>
        <dbReference type="Proteomes" id="UP000234881"/>
    </source>
</evidence>
<dbReference type="InterPro" id="IPR036390">
    <property type="entry name" value="WH_DNA-bd_sf"/>
</dbReference>
<comment type="caution">
    <text evidence="5">The sequence shown here is derived from an EMBL/GenBank/DDBJ whole genome shotgun (WGS) entry which is preliminary data.</text>
</comment>
<dbReference type="SUPFAM" id="SSF54909">
    <property type="entry name" value="Dimeric alpha+beta barrel"/>
    <property type="match status" value="1"/>
</dbReference>
<dbReference type="Proteomes" id="UP000234881">
    <property type="component" value="Unassembled WGS sequence"/>
</dbReference>
<dbReference type="InterPro" id="IPR019887">
    <property type="entry name" value="Tscrpt_reg_AsnC/Lrp_C"/>
</dbReference>
<evidence type="ECO:0000313" key="5">
    <source>
        <dbReference type="EMBL" id="PLW75955.1"/>
    </source>
</evidence>
<dbReference type="PANTHER" id="PTHR30154:SF46">
    <property type="entry name" value="TRANSCRIPTIONAL REGULATORY PROTEIN"/>
    <property type="match status" value="1"/>
</dbReference>
<proteinExistence type="predicted"/>
<dbReference type="EMBL" id="PKUQ01000042">
    <property type="protein sequence ID" value="PLW75955.1"/>
    <property type="molecule type" value="Genomic_DNA"/>
</dbReference>
<evidence type="ECO:0000256" key="3">
    <source>
        <dbReference type="ARBA" id="ARBA00023163"/>
    </source>
</evidence>
<dbReference type="InterPro" id="IPR019888">
    <property type="entry name" value="Tscrpt_reg_AsnC-like"/>
</dbReference>
<dbReference type="SUPFAM" id="SSF46785">
    <property type="entry name" value="Winged helix' DNA-binding domain"/>
    <property type="match status" value="1"/>
</dbReference>
<dbReference type="Gene3D" id="3.30.70.920">
    <property type="match status" value="1"/>
</dbReference>
<dbReference type="Gene3D" id="1.10.10.10">
    <property type="entry name" value="Winged helix-like DNA-binding domain superfamily/Winged helix DNA-binding domain"/>
    <property type="match status" value="1"/>
</dbReference>
<evidence type="ECO:0000259" key="4">
    <source>
        <dbReference type="PROSITE" id="PS50956"/>
    </source>
</evidence>
<keyword evidence="1" id="KW-0805">Transcription regulation</keyword>
<dbReference type="Pfam" id="PF01037">
    <property type="entry name" value="AsnC_trans_reg"/>
    <property type="match status" value="1"/>
</dbReference>
<dbReference type="InterPro" id="IPR011008">
    <property type="entry name" value="Dimeric_a/b-barrel"/>
</dbReference>
<gene>
    <name evidence="5" type="ORF">C0081_17800</name>
</gene>
<evidence type="ECO:0000256" key="2">
    <source>
        <dbReference type="ARBA" id="ARBA00023125"/>
    </source>
</evidence>
<dbReference type="InterPro" id="IPR036388">
    <property type="entry name" value="WH-like_DNA-bd_sf"/>
</dbReference>
<protein>
    <submittedName>
        <fullName evidence="5">AsnC family transcriptional regulator</fullName>
    </submittedName>
</protein>
<keyword evidence="3" id="KW-0804">Transcription</keyword>
<dbReference type="InterPro" id="IPR000485">
    <property type="entry name" value="AsnC-type_HTH_dom"/>
</dbReference>
<name>A0A2N5XNA7_9HYPH</name>
<dbReference type="PROSITE" id="PS50956">
    <property type="entry name" value="HTH_ASNC_2"/>
    <property type="match status" value="1"/>
</dbReference>
<dbReference type="PANTHER" id="PTHR30154">
    <property type="entry name" value="LEUCINE-RESPONSIVE REGULATORY PROTEIN"/>
    <property type="match status" value="1"/>
</dbReference>
<organism evidence="5 6">
    <name type="scientific">Cohaesibacter celericrescens</name>
    <dbReference type="NCBI Taxonomy" id="2067669"/>
    <lineage>
        <taxon>Bacteria</taxon>
        <taxon>Pseudomonadati</taxon>
        <taxon>Pseudomonadota</taxon>
        <taxon>Alphaproteobacteria</taxon>
        <taxon>Hyphomicrobiales</taxon>
        <taxon>Cohaesibacteraceae</taxon>
    </lineage>
</organism>
<dbReference type="RefSeq" id="WP_101535197.1">
    <property type="nucleotide sequence ID" value="NZ_JBFHIU010000022.1"/>
</dbReference>
<keyword evidence="6" id="KW-1185">Reference proteome</keyword>
<dbReference type="Pfam" id="PF13404">
    <property type="entry name" value="HTH_AsnC-type"/>
    <property type="match status" value="1"/>
</dbReference>